<feature type="region of interest" description="Disordered" evidence="9">
    <location>
        <begin position="506"/>
        <end position="733"/>
    </location>
</feature>
<dbReference type="SUPFAM" id="SSF46774">
    <property type="entry name" value="ARID-like"/>
    <property type="match status" value="1"/>
</dbReference>
<dbReference type="Gene3D" id="1.10.150.60">
    <property type="entry name" value="ARID DNA-binding domain"/>
    <property type="match status" value="1"/>
</dbReference>
<evidence type="ECO:0000256" key="6">
    <source>
        <dbReference type="ARBA" id="ARBA00023163"/>
    </source>
</evidence>
<evidence type="ECO:0000256" key="3">
    <source>
        <dbReference type="ARBA" id="ARBA00022895"/>
    </source>
</evidence>
<dbReference type="InterPro" id="IPR015010">
    <property type="entry name" value="TERF2IP_Myb"/>
</dbReference>
<dbReference type="CDD" id="cd16100">
    <property type="entry name" value="ARID"/>
    <property type="match status" value="1"/>
</dbReference>
<dbReference type="EMBL" id="MPGH01000183">
    <property type="protein sequence ID" value="OLN85101.1"/>
    <property type="molecule type" value="Genomic_DNA"/>
</dbReference>
<dbReference type="InterPro" id="IPR001606">
    <property type="entry name" value="ARID_dom"/>
</dbReference>
<evidence type="ECO:0000256" key="1">
    <source>
        <dbReference type="ARBA" id="ARBA00010467"/>
    </source>
</evidence>
<dbReference type="Gene3D" id="3.40.50.10190">
    <property type="entry name" value="BRCT domain"/>
    <property type="match status" value="1"/>
</dbReference>
<dbReference type="Pfam" id="PF16589">
    <property type="entry name" value="BRCT_2"/>
    <property type="match status" value="1"/>
</dbReference>
<dbReference type="GO" id="GO:0042162">
    <property type="term" value="F:telomeric DNA binding"/>
    <property type="evidence" value="ECO:0007669"/>
    <property type="project" value="TreeGrafter"/>
</dbReference>
<dbReference type="Proteomes" id="UP000186583">
    <property type="component" value="Unassembled WGS sequence"/>
</dbReference>
<feature type="compositionally biased region" description="Acidic residues" evidence="9">
    <location>
        <begin position="510"/>
        <end position="522"/>
    </location>
</feature>
<keyword evidence="2 8" id="KW-0158">Chromosome</keyword>
<keyword evidence="5" id="KW-0010">Activator</keyword>
<evidence type="ECO:0000313" key="12">
    <source>
        <dbReference type="Proteomes" id="UP000186583"/>
    </source>
</evidence>
<dbReference type="InterPro" id="IPR039595">
    <property type="entry name" value="TE2IP/Rap1"/>
</dbReference>
<dbReference type="Pfam" id="PF08914">
    <property type="entry name" value="Myb_Rap1"/>
    <property type="match status" value="2"/>
</dbReference>
<evidence type="ECO:0000256" key="4">
    <source>
        <dbReference type="ARBA" id="ARBA00023015"/>
    </source>
</evidence>
<dbReference type="InterPro" id="IPR001357">
    <property type="entry name" value="BRCT_dom"/>
</dbReference>
<keyword evidence="4" id="KW-0805">Transcription regulation</keyword>
<dbReference type="InterPro" id="IPR036420">
    <property type="entry name" value="BRCT_dom_sf"/>
</dbReference>
<dbReference type="InterPro" id="IPR021661">
    <property type="entry name" value="Rap1_C"/>
</dbReference>
<keyword evidence="3 8" id="KW-0779">Telomere</keyword>
<dbReference type="CDD" id="cd11655">
    <property type="entry name" value="rap1_myb-like"/>
    <property type="match status" value="2"/>
</dbReference>
<evidence type="ECO:0000256" key="5">
    <source>
        <dbReference type="ARBA" id="ARBA00023159"/>
    </source>
</evidence>
<accession>A0A1Q8RLB7</accession>
<dbReference type="GO" id="GO:0031848">
    <property type="term" value="P:protection from non-homologous end joining at telomere"/>
    <property type="evidence" value="ECO:0007669"/>
    <property type="project" value="TreeGrafter"/>
</dbReference>
<dbReference type="PANTHER" id="PTHR16466:SF6">
    <property type="entry name" value="TELOMERIC REPEAT-BINDING FACTOR 2-INTERACTING PROTEIN 1"/>
    <property type="match status" value="1"/>
</dbReference>
<evidence type="ECO:0000256" key="7">
    <source>
        <dbReference type="ARBA" id="ARBA00023242"/>
    </source>
</evidence>
<feature type="compositionally biased region" description="Polar residues" evidence="9">
    <location>
        <begin position="188"/>
        <end position="198"/>
    </location>
</feature>
<comment type="subunit">
    <text evidence="8">Homodimer.</text>
</comment>
<comment type="function">
    <text evidence="8">Involved in the regulation of telomere length, clustering and has a specific role in telomere position effect (TPE).</text>
</comment>
<keyword evidence="12" id="KW-1185">Reference proteome</keyword>
<feature type="region of interest" description="Disordered" evidence="9">
    <location>
        <begin position="350"/>
        <end position="410"/>
    </location>
</feature>
<keyword evidence="6" id="KW-0804">Transcription</keyword>
<comment type="caution">
    <text evidence="11">The sequence shown here is derived from an EMBL/GenBank/DDBJ whole genome shotgun (WGS) entry which is preliminary data.</text>
</comment>
<feature type="compositionally biased region" description="Basic and acidic residues" evidence="9">
    <location>
        <begin position="314"/>
        <end position="323"/>
    </location>
</feature>
<evidence type="ECO:0000256" key="8">
    <source>
        <dbReference type="RuleBase" id="RU367107"/>
    </source>
</evidence>
<feature type="region of interest" description="Disordered" evidence="9">
    <location>
        <begin position="284"/>
        <end position="338"/>
    </location>
</feature>
<comment type="similarity">
    <text evidence="1 8">Belongs to the RAP1 family.</text>
</comment>
<feature type="compositionally biased region" description="Basic and acidic residues" evidence="9">
    <location>
        <begin position="367"/>
        <end position="379"/>
    </location>
</feature>
<dbReference type="STRING" id="708187.A0A1Q8RLB7"/>
<evidence type="ECO:0000259" key="10">
    <source>
        <dbReference type="PROSITE" id="PS51011"/>
    </source>
</evidence>
<feature type="compositionally biased region" description="Polar residues" evidence="9">
    <location>
        <begin position="104"/>
        <end position="122"/>
    </location>
</feature>
<evidence type="ECO:0000313" key="11">
    <source>
        <dbReference type="EMBL" id="OLN85101.1"/>
    </source>
</evidence>
<evidence type="ECO:0000256" key="2">
    <source>
        <dbReference type="ARBA" id="ARBA00022454"/>
    </source>
</evidence>
<dbReference type="Pfam" id="PF11626">
    <property type="entry name" value="Rap1_C"/>
    <property type="match status" value="1"/>
</dbReference>
<feature type="compositionally biased region" description="Polar residues" evidence="9">
    <location>
        <begin position="303"/>
        <end position="313"/>
    </location>
</feature>
<dbReference type="InterPro" id="IPR009057">
    <property type="entry name" value="Homeodomain-like_sf"/>
</dbReference>
<dbReference type="Gene3D" id="1.10.10.60">
    <property type="entry name" value="Homeodomain-like"/>
    <property type="match status" value="2"/>
</dbReference>
<dbReference type="PROSITE" id="PS51011">
    <property type="entry name" value="ARID"/>
    <property type="match status" value="1"/>
</dbReference>
<dbReference type="AlphaFoldDB" id="A0A1Q8RLB7"/>
<dbReference type="OrthoDB" id="435460at2759"/>
<dbReference type="Gene3D" id="1.10.10.2170">
    <property type="match status" value="1"/>
</dbReference>
<dbReference type="SUPFAM" id="SSF46689">
    <property type="entry name" value="Homeodomain-like"/>
    <property type="match status" value="2"/>
</dbReference>
<feature type="region of interest" description="Disordered" evidence="9">
    <location>
        <begin position="180"/>
        <end position="228"/>
    </location>
</feature>
<dbReference type="GO" id="GO:0010833">
    <property type="term" value="P:telomere maintenance via telomere lengthening"/>
    <property type="evidence" value="ECO:0007669"/>
    <property type="project" value="UniProtKB-UniRule"/>
</dbReference>
<comment type="subcellular location">
    <subcellularLocation>
        <location evidence="8">Nucleus</location>
    </subcellularLocation>
    <subcellularLocation>
        <location evidence="8">Chromosome</location>
        <location evidence="8">Telomere</location>
    </subcellularLocation>
</comment>
<protein>
    <recommendedName>
        <fullName evidence="8">DNA-binding protein RAP1</fullName>
    </recommendedName>
</protein>
<proteinExistence type="inferred from homology"/>
<dbReference type="InterPro" id="IPR038104">
    <property type="entry name" value="Rap1_C_sf"/>
</dbReference>
<feature type="region of interest" description="Disordered" evidence="9">
    <location>
        <begin position="94"/>
        <end position="122"/>
    </location>
</feature>
<feature type="compositionally biased region" description="Basic and acidic residues" evidence="9">
    <location>
        <begin position="689"/>
        <end position="716"/>
    </location>
</feature>
<dbReference type="GO" id="GO:0070187">
    <property type="term" value="C:shelterin complex"/>
    <property type="evidence" value="ECO:0007669"/>
    <property type="project" value="TreeGrafter"/>
</dbReference>
<dbReference type="SMART" id="SM00501">
    <property type="entry name" value="BRIGHT"/>
    <property type="match status" value="1"/>
</dbReference>
<dbReference type="InterPro" id="IPR036431">
    <property type="entry name" value="ARID_dom_sf"/>
</dbReference>
<evidence type="ECO:0000256" key="9">
    <source>
        <dbReference type="SAM" id="MobiDB-lite"/>
    </source>
</evidence>
<reference evidence="11 12" key="1">
    <citation type="submission" date="2016-11" db="EMBL/GenBank/DDBJ databases">
        <title>Draft Genome Assembly of Colletotrichum chlorophyti a pathogen of herbaceous plants.</title>
        <authorList>
            <person name="Gan P."/>
            <person name="Narusaka M."/>
            <person name="Tsushima A."/>
            <person name="Narusaka Y."/>
            <person name="Takano Y."/>
            <person name="Shirasu K."/>
        </authorList>
    </citation>
    <scope>NUCLEOTIDE SEQUENCE [LARGE SCALE GENOMIC DNA]</scope>
    <source>
        <strain evidence="11 12">NTL11</strain>
    </source>
</reference>
<gene>
    <name evidence="11" type="ORF">CCHL11_06262</name>
</gene>
<dbReference type="PANTHER" id="PTHR16466">
    <property type="entry name" value="TELOMERE REPEAT-BINDING FACTOR 2-INTERACTING PROTEIN 1"/>
    <property type="match status" value="1"/>
</dbReference>
<feature type="domain" description="ARID" evidence="10">
    <location>
        <begin position="415"/>
        <end position="502"/>
    </location>
</feature>
<feature type="compositionally biased region" description="Basic and acidic residues" evidence="9">
    <location>
        <begin position="579"/>
        <end position="593"/>
    </location>
</feature>
<organism evidence="11 12">
    <name type="scientific">Colletotrichum chlorophyti</name>
    <dbReference type="NCBI Taxonomy" id="708187"/>
    <lineage>
        <taxon>Eukaryota</taxon>
        <taxon>Fungi</taxon>
        <taxon>Dikarya</taxon>
        <taxon>Ascomycota</taxon>
        <taxon>Pezizomycotina</taxon>
        <taxon>Sordariomycetes</taxon>
        <taxon>Hypocreomycetidae</taxon>
        <taxon>Glomerellales</taxon>
        <taxon>Glomerellaceae</taxon>
        <taxon>Colletotrichum</taxon>
    </lineage>
</organism>
<keyword evidence="7 8" id="KW-0539">Nucleus</keyword>
<name>A0A1Q8RLB7_9PEZI</name>
<dbReference type="Pfam" id="PF01388">
    <property type="entry name" value="ARID"/>
    <property type="match status" value="1"/>
</dbReference>
<feature type="compositionally biased region" description="Polar residues" evidence="9">
    <location>
        <begin position="657"/>
        <end position="673"/>
    </location>
</feature>
<sequence>MSTAIVYQGVPGARGTLFQELKFFVTQRIPNRTTILDMITQNGGKIAMLDKQADIIIADHVRPDCPPRSLSWKFVEDSITYGAVQEKDKYRIHQSPQALRPVGSSRTAASSAPSKGTRTPFNNADDAILAKWVLGHSQKGGNEIYKTLEEINNRHTWQSWRDRWVKKLSKMSQQKLEEMAAAAPDNDLSGSTSASSPQGGVARATRARSTIPPREVEPSLLPPKRNNFTEEDDHLLIRKVSEAEKNHHVIGPQLFRDIAEECPRHAAKSWQKHWNDILKPRRDQTAASNEALPDEPPVPTKPITDTASIGESSRQNEKDEKSHSRPVALSEENGTPEVVGAAKKALLVASSAGRKNDTPPGTITARRNGDTRSTERSAERQGGAPPVASTETRSGISEKAQKPEKEISQAVTEDAFSKDDFLDRLTMYREMAQLEVSIDLRIDGQSVDVWLLYQAVKNAYQRNTVEVDWEMVATDMGFGIHAAKPLQDCYNEYLLEFLRSPVLDVSLSDSESEEEEEQEGADDDRRSQDREEVDVEAQEQPTHSLPKVSPSTNKKKHAITAEANGPPWTPHDRRKRRRLDPNHEIPSTPEEKLGLASLVDLGPTPSLRVRREPSEAPAEEVMVGMERAPVGKPRRLEPETQDFGFDNLNADADYSPRRSTQSTSFDISPSQQLLGEVEAIPPVSLSFDNPKKAKAADRLKTADPDSTRSLPAEDMKQAPQPKEDEAEPESQDGAVKIAEVDRIIDQLARYDIPRKSIIRALMATSLCIPLATDVLRHWKSHGYFPKDWEGVWTEKDDQRLRRVDGAGSDEAERAKVKKYWGRLVDKHTERRVEKRREFLAYMDEVERSSQ</sequence>